<evidence type="ECO:0000256" key="1">
    <source>
        <dbReference type="SAM" id="MobiDB-lite"/>
    </source>
</evidence>
<evidence type="ECO:0000313" key="3">
    <source>
        <dbReference type="EMBL" id="SDC85896.1"/>
    </source>
</evidence>
<keyword evidence="2" id="KW-0812">Transmembrane</keyword>
<evidence type="ECO:0000313" key="4">
    <source>
        <dbReference type="Proteomes" id="UP000199501"/>
    </source>
</evidence>
<dbReference type="Proteomes" id="UP000199501">
    <property type="component" value="Unassembled WGS sequence"/>
</dbReference>
<proteinExistence type="predicted"/>
<dbReference type="InterPro" id="IPR021741">
    <property type="entry name" value="DUF3311"/>
</dbReference>
<feature type="region of interest" description="Disordered" evidence="1">
    <location>
        <begin position="68"/>
        <end position="94"/>
    </location>
</feature>
<feature type="transmembrane region" description="Helical" evidence="2">
    <location>
        <begin position="16"/>
        <end position="32"/>
    </location>
</feature>
<evidence type="ECO:0000256" key="2">
    <source>
        <dbReference type="SAM" id="Phobius"/>
    </source>
</evidence>
<dbReference type="STRING" id="1271860.SAMN05216174_10525"/>
<sequence>MAPPGKPVSGIRWSPWNLLLLVPLFMLITPIFNRTGPALLGMPFFYWFQFFGVAVGVAATTIVFVKTRDQPTTPPPRADSADLDVDDLDEGAGR</sequence>
<organism evidence="3 4">
    <name type="scientific">Actinokineospora iranica</name>
    <dbReference type="NCBI Taxonomy" id="1271860"/>
    <lineage>
        <taxon>Bacteria</taxon>
        <taxon>Bacillati</taxon>
        <taxon>Actinomycetota</taxon>
        <taxon>Actinomycetes</taxon>
        <taxon>Pseudonocardiales</taxon>
        <taxon>Pseudonocardiaceae</taxon>
        <taxon>Actinokineospora</taxon>
    </lineage>
</organism>
<keyword evidence="4" id="KW-1185">Reference proteome</keyword>
<dbReference type="EMBL" id="FMZZ01000005">
    <property type="protein sequence ID" value="SDC85896.1"/>
    <property type="molecule type" value="Genomic_DNA"/>
</dbReference>
<accession>A0A1G6Q2B6</accession>
<dbReference type="RefSeq" id="WP_091450103.1">
    <property type="nucleotide sequence ID" value="NZ_FMZZ01000005.1"/>
</dbReference>
<keyword evidence="2" id="KW-1133">Transmembrane helix</keyword>
<gene>
    <name evidence="3" type="ORF">SAMN05216174_10525</name>
</gene>
<protein>
    <submittedName>
        <fullName evidence="3">Uncharacterized protein</fullName>
    </submittedName>
</protein>
<name>A0A1G6Q2B6_9PSEU</name>
<dbReference type="AlphaFoldDB" id="A0A1G6Q2B6"/>
<reference evidence="4" key="1">
    <citation type="submission" date="2016-10" db="EMBL/GenBank/DDBJ databases">
        <authorList>
            <person name="Varghese N."/>
            <person name="Submissions S."/>
        </authorList>
    </citation>
    <scope>NUCLEOTIDE SEQUENCE [LARGE SCALE GENOMIC DNA]</scope>
    <source>
        <strain evidence="4">IBRC-M 10403</strain>
    </source>
</reference>
<dbReference type="Pfam" id="PF11755">
    <property type="entry name" value="DUF3311"/>
    <property type="match status" value="1"/>
</dbReference>
<feature type="transmembrane region" description="Helical" evidence="2">
    <location>
        <begin position="44"/>
        <end position="65"/>
    </location>
</feature>
<keyword evidence="2" id="KW-0472">Membrane</keyword>
<feature type="compositionally biased region" description="Acidic residues" evidence="1">
    <location>
        <begin position="81"/>
        <end position="94"/>
    </location>
</feature>
<dbReference type="OrthoDB" id="123261at2"/>